<protein>
    <recommendedName>
        <fullName evidence="6">Tryptophan synthase beta chain-like PALP domain-containing protein</fullName>
    </recommendedName>
</protein>
<comment type="similarity">
    <text evidence="2">Belongs to the ACC deaminase/D-cysteine desulfhydrase family.</text>
</comment>
<name>V2TRN7_9GAMM</name>
<dbReference type="SUPFAM" id="SSF53686">
    <property type="entry name" value="Tryptophan synthase beta subunit-like PLP-dependent enzymes"/>
    <property type="match status" value="1"/>
</dbReference>
<dbReference type="Pfam" id="PF00291">
    <property type="entry name" value="PALP"/>
    <property type="match status" value="1"/>
</dbReference>
<accession>V2TRN7</accession>
<comment type="cofactor">
    <cofactor evidence="1">
        <name>pyridoxal 5'-phosphate</name>
        <dbReference type="ChEBI" id="CHEBI:597326"/>
    </cofactor>
</comment>
<evidence type="ECO:0000259" key="6">
    <source>
        <dbReference type="Pfam" id="PF00291"/>
    </source>
</evidence>
<dbReference type="GO" id="GO:0019148">
    <property type="term" value="F:D-cysteine desulfhydrase activity"/>
    <property type="evidence" value="ECO:0007669"/>
    <property type="project" value="TreeGrafter"/>
</dbReference>
<evidence type="ECO:0000256" key="5">
    <source>
        <dbReference type="PIRSR" id="PIRSR006278-2"/>
    </source>
</evidence>
<comment type="caution">
    <text evidence="7">The sequence shown here is derived from an EMBL/GenBank/DDBJ whole genome shotgun (WGS) entry which is preliminary data.</text>
</comment>
<evidence type="ECO:0000256" key="1">
    <source>
        <dbReference type="ARBA" id="ARBA00001933"/>
    </source>
</evidence>
<reference evidence="7 8" key="1">
    <citation type="submission" date="2013-10" db="EMBL/GenBank/DDBJ databases">
        <title>The Genome Sequence of Acinetobacter nectaris CIP 110549.</title>
        <authorList>
            <consortium name="The Broad Institute Genomics Platform"/>
            <consortium name="The Broad Institute Genome Sequencing Center for Infectious Disease"/>
            <person name="Cerqueira G."/>
            <person name="Feldgarden M."/>
            <person name="Courvalin P."/>
            <person name="Grillot-Courvalin C."/>
            <person name="Clermont D."/>
            <person name="Rocha E."/>
            <person name="Yoon E.-J."/>
            <person name="Nemec A."/>
            <person name="Young S.K."/>
            <person name="Zeng Q."/>
            <person name="Gargeya S."/>
            <person name="Fitzgerald M."/>
            <person name="Abouelleil A."/>
            <person name="Alvarado L."/>
            <person name="Berlin A.M."/>
            <person name="Chapman S.B."/>
            <person name="Gainer-Dewar J."/>
            <person name="Goldberg J."/>
            <person name="Gnerre S."/>
            <person name="Griggs A."/>
            <person name="Gujja S."/>
            <person name="Hansen M."/>
            <person name="Howarth C."/>
            <person name="Imamovic A."/>
            <person name="Ireland A."/>
            <person name="Larimer J."/>
            <person name="McCowan C."/>
            <person name="Murphy C."/>
            <person name="Pearson M."/>
            <person name="Poon T.W."/>
            <person name="Priest M."/>
            <person name="Roberts A."/>
            <person name="Saif S."/>
            <person name="Shea T."/>
            <person name="Sykes S."/>
            <person name="Wortman J."/>
            <person name="Nusbaum C."/>
            <person name="Birren B."/>
        </authorList>
    </citation>
    <scope>NUCLEOTIDE SEQUENCE [LARGE SCALE GENOMIC DNA]</scope>
    <source>
        <strain evidence="7 8">CIP 110549</strain>
    </source>
</reference>
<dbReference type="OrthoDB" id="9801249at2"/>
<dbReference type="PATRIC" id="fig|1392540.3.peg.1102"/>
<dbReference type="Proteomes" id="UP000023785">
    <property type="component" value="Unassembled WGS sequence"/>
</dbReference>
<evidence type="ECO:0000256" key="3">
    <source>
        <dbReference type="ARBA" id="ARBA00022898"/>
    </source>
</evidence>
<dbReference type="InterPro" id="IPR036052">
    <property type="entry name" value="TrpB-like_PALP_sf"/>
</dbReference>
<dbReference type="STRING" id="1392540.P256_01136"/>
<dbReference type="PANTHER" id="PTHR43780:SF2">
    <property type="entry name" value="1-AMINOCYCLOPROPANE-1-CARBOXYLATE DEAMINASE-RELATED"/>
    <property type="match status" value="1"/>
</dbReference>
<evidence type="ECO:0000256" key="2">
    <source>
        <dbReference type="ARBA" id="ARBA00008639"/>
    </source>
</evidence>
<feature type="active site" description="Nucleophile" evidence="4">
    <location>
        <position position="65"/>
    </location>
</feature>
<evidence type="ECO:0000256" key="4">
    <source>
        <dbReference type="PIRSR" id="PIRSR006278-1"/>
    </source>
</evidence>
<evidence type="ECO:0000313" key="7">
    <source>
        <dbReference type="EMBL" id="ESK40681.1"/>
    </source>
</evidence>
<dbReference type="AlphaFoldDB" id="V2TRN7"/>
<dbReference type="PIRSF" id="PIRSF006278">
    <property type="entry name" value="ACCD_DCysDesulf"/>
    <property type="match status" value="1"/>
</dbReference>
<dbReference type="InterPro" id="IPR027278">
    <property type="entry name" value="ACCD_DCysDesulf"/>
</dbReference>
<gene>
    <name evidence="7" type="ORF">P256_01136</name>
</gene>
<dbReference type="RefSeq" id="WP_023272713.1">
    <property type="nucleotide sequence ID" value="NZ_KI530712.1"/>
</dbReference>
<dbReference type="Gene3D" id="3.40.50.1100">
    <property type="match status" value="2"/>
</dbReference>
<proteinExistence type="inferred from homology"/>
<dbReference type="InterPro" id="IPR001926">
    <property type="entry name" value="TrpB-like_PALP"/>
</dbReference>
<keyword evidence="3 5" id="KW-0663">Pyridoxal phosphate</keyword>
<feature type="modified residue" description="N6-(pyridoxal phosphate)lysine" evidence="5">
    <location>
        <position position="38"/>
    </location>
</feature>
<evidence type="ECO:0000313" key="8">
    <source>
        <dbReference type="Proteomes" id="UP000023785"/>
    </source>
</evidence>
<organism evidence="7 8">
    <name type="scientific">Acinetobacter nectaris CIP 110549</name>
    <dbReference type="NCBI Taxonomy" id="1392540"/>
    <lineage>
        <taxon>Bacteria</taxon>
        <taxon>Pseudomonadati</taxon>
        <taxon>Pseudomonadota</taxon>
        <taxon>Gammaproteobacteria</taxon>
        <taxon>Moraxellales</taxon>
        <taxon>Moraxellaceae</taxon>
        <taxon>Acinetobacter</taxon>
    </lineage>
</organism>
<dbReference type="EMBL" id="AYER01000003">
    <property type="protein sequence ID" value="ESK40681.1"/>
    <property type="molecule type" value="Genomic_DNA"/>
</dbReference>
<keyword evidence="8" id="KW-1185">Reference proteome</keyword>
<dbReference type="PANTHER" id="PTHR43780">
    <property type="entry name" value="1-AMINOCYCLOPROPANE-1-CARBOXYLATE DEAMINASE-RELATED"/>
    <property type="match status" value="1"/>
</dbReference>
<sequence>MFQNIQRNTPIEHIGVKHGVRIDMKRLDQIHPYISGNKFYKLKYNFLEAKQKGYTSILTFGGAYSNHIAATAYAAKQYGFTSVGIIRGEELVHQPLNPTLNFSHQICSMQLSFVSRATYKERHTLSYLEELQRKYPNTYIIPEGGTNTFAVQGCKEILTDHDLQHYDVICCAVGTGGTLTGLIESTSSPCKILGFSALKGDFLKQEIRQLTQKNHWDITDDYCFGGYAKTTPELIEFIHMFEHEYNIPLEPIYTGKMCYGVFNLIHKQYFPKGTRILLIHTGGLQAKSSLM</sequence>
<dbReference type="eggNOG" id="COG2515">
    <property type="taxonomic scope" value="Bacteria"/>
</dbReference>
<dbReference type="HOGENOM" id="CLU_048897_0_0_6"/>
<feature type="domain" description="Tryptophan synthase beta chain-like PALP" evidence="6">
    <location>
        <begin position="6"/>
        <end position="282"/>
    </location>
</feature>